<keyword evidence="12" id="KW-1185">Reference proteome</keyword>
<evidence type="ECO:0000256" key="7">
    <source>
        <dbReference type="ARBA" id="ARBA00023136"/>
    </source>
</evidence>
<dbReference type="InterPro" id="IPR051085">
    <property type="entry name" value="MB_O-acyltransferase"/>
</dbReference>
<evidence type="ECO:0000313" key="12">
    <source>
        <dbReference type="Proteomes" id="UP000278632"/>
    </source>
</evidence>
<dbReference type="NCBIfam" id="TIGR04091">
    <property type="entry name" value="LTA_dltB"/>
    <property type="match status" value="1"/>
</dbReference>
<dbReference type="PIRSF" id="PIRSF016636">
    <property type="entry name" value="AlgI_DltB"/>
    <property type="match status" value="1"/>
</dbReference>
<comment type="similarity">
    <text evidence="2 9">Belongs to the membrane-bound acyltransferase family.</text>
</comment>
<keyword evidence="5 10" id="KW-0812">Transmembrane</keyword>
<keyword evidence="4 9" id="KW-0808">Transferase</keyword>
<evidence type="ECO:0000256" key="5">
    <source>
        <dbReference type="ARBA" id="ARBA00022692"/>
    </source>
</evidence>
<accession>A0A3N0BIX9</accession>
<dbReference type="InterPro" id="IPR024024">
    <property type="entry name" value="DltB"/>
</dbReference>
<comment type="subcellular location">
    <subcellularLocation>
        <location evidence="1">Cell membrane</location>
        <topology evidence="1">Multi-pass membrane protein</topology>
    </subcellularLocation>
</comment>
<feature type="transmembrane region" description="Helical" evidence="10">
    <location>
        <begin position="78"/>
        <end position="97"/>
    </location>
</feature>
<gene>
    <name evidence="11" type="primary">dltB</name>
    <name evidence="11" type="ORF">DMP08_03335</name>
</gene>
<feature type="transmembrane region" description="Helical" evidence="10">
    <location>
        <begin position="30"/>
        <end position="46"/>
    </location>
</feature>
<organism evidence="11 12">
    <name type="scientific">Paraeggerthella hongkongensis</name>
    <dbReference type="NCBI Taxonomy" id="230658"/>
    <lineage>
        <taxon>Bacteria</taxon>
        <taxon>Bacillati</taxon>
        <taxon>Actinomycetota</taxon>
        <taxon>Coriobacteriia</taxon>
        <taxon>Eggerthellales</taxon>
        <taxon>Eggerthellaceae</taxon>
        <taxon>Paraeggerthella</taxon>
    </lineage>
</organism>
<evidence type="ECO:0000313" key="11">
    <source>
        <dbReference type="EMBL" id="RNL48191.1"/>
    </source>
</evidence>
<evidence type="ECO:0000256" key="4">
    <source>
        <dbReference type="ARBA" id="ARBA00022679"/>
    </source>
</evidence>
<dbReference type="GO" id="GO:0005886">
    <property type="term" value="C:plasma membrane"/>
    <property type="evidence" value="ECO:0007669"/>
    <property type="project" value="UniProtKB-SubCell"/>
</dbReference>
<proteinExistence type="inferred from homology"/>
<dbReference type="RefSeq" id="WP_123191563.1">
    <property type="nucleotide sequence ID" value="NZ_QICD01000003.1"/>
</dbReference>
<keyword evidence="8 9" id="KW-0012">Acyltransferase</keyword>
<evidence type="ECO:0000256" key="9">
    <source>
        <dbReference type="PIRNR" id="PIRNR016636"/>
    </source>
</evidence>
<dbReference type="AlphaFoldDB" id="A0A3N0BIX9"/>
<dbReference type="PANTHER" id="PTHR13285">
    <property type="entry name" value="ACYLTRANSFERASE"/>
    <property type="match status" value="1"/>
</dbReference>
<reference evidence="12" key="1">
    <citation type="submission" date="2018-05" db="EMBL/GenBank/DDBJ databases">
        <title>Genome Sequencing of selected type strains of the family Eggerthellaceae.</title>
        <authorList>
            <person name="Danylec N."/>
            <person name="Stoll D.A."/>
            <person name="Doetsch A."/>
            <person name="Huch M."/>
        </authorList>
    </citation>
    <scope>NUCLEOTIDE SEQUENCE [LARGE SCALE GENOMIC DNA]</scope>
    <source>
        <strain evidence="12">DSM 16106</strain>
    </source>
</reference>
<feature type="transmembrane region" description="Helical" evidence="10">
    <location>
        <begin position="300"/>
        <end position="318"/>
    </location>
</feature>
<evidence type="ECO:0000256" key="2">
    <source>
        <dbReference type="ARBA" id="ARBA00010323"/>
    </source>
</evidence>
<dbReference type="GO" id="GO:0016746">
    <property type="term" value="F:acyltransferase activity"/>
    <property type="evidence" value="ECO:0007669"/>
    <property type="project" value="UniProtKB-KW"/>
</dbReference>
<dbReference type="OrthoDB" id="139172at2"/>
<protein>
    <submittedName>
        <fullName evidence="11">D-alanyl-lipoteichoic acid biosynthesis protein DltB</fullName>
    </submittedName>
</protein>
<dbReference type="Pfam" id="PF03062">
    <property type="entry name" value="MBOAT"/>
    <property type="match status" value="1"/>
</dbReference>
<dbReference type="InterPro" id="IPR004299">
    <property type="entry name" value="MBOAT_fam"/>
</dbReference>
<feature type="transmembrane region" description="Helical" evidence="10">
    <location>
        <begin position="221"/>
        <end position="246"/>
    </location>
</feature>
<evidence type="ECO:0000256" key="6">
    <source>
        <dbReference type="ARBA" id="ARBA00022989"/>
    </source>
</evidence>
<comment type="caution">
    <text evidence="11">The sequence shown here is derived from an EMBL/GenBank/DDBJ whole genome shotgun (WGS) entry which is preliminary data.</text>
</comment>
<feature type="transmembrane region" description="Helical" evidence="10">
    <location>
        <begin position="362"/>
        <end position="384"/>
    </location>
</feature>
<evidence type="ECO:0000256" key="8">
    <source>
        <dbReference type="ARBA" id="ARBA00023315"/>
    </source>
</evidence>
<keyword evidence="7 9" id="KW-0472">Membrane</keyword>
<dbReference type="GO" id="GO:0070395">
    <property type="term" value="P:lipoteichoic acid biosynthetic process"/>
    <property type="evidence" value="ECO:0007669"/>
    <property type="project" value="InterPro"/>
</dbReference>
<feature type="transmembrane region" description="Helical" evidence="10">
    <location>
        <begin position="174"/>
        <end position="201"/>
    </location>
</feature>
<dbReference type="PANTHER" id="PTHR13285:SF23">
    <property type="entry name" value="TEICHOIC ACID D-ALANYLTRANSFERASE"/>
    <property type="match status" value="1"/>
</dbReference>
<evidence type="ECO:0000256" key="1">
    <source>
        <dbReference type="ARBA" id="ARBA00004651"/>
    </source>
</evidence>
<evidence type="ECO:0000256" key="3">
    <source>
        <dbReference type="ARBA" id="ARBA00022475"/>
    </source>
</evidence>
<name>A0A3N0BIX9_9ACTN</name>
<dbReference type="EMBL" id="QICD01000003">
    <property type="protein sequence ID" value="RNL48191.1"/>
    <property type="molecule type" value="Genomic_DNA"/>
</dbReference>
<keyword evidence="6 10" id="KW-1133">Transmembrane helix</keyword>
<feature type="transmembrane region" description="Helical" evidence="10">
    <location>
        <begin position="134"/>
        <end position="153"/>
    </location>
</feature>
<dbReference type="Proteomes" id="UP000278632">
    <property type="component" value="Unassembled WGS sequence"/>
</dbReference>
<dbReference type="InterPro" id="IPR024194">
    <property type="entry name" value="Ac/AlaTfrase_AlgI/DltB"/>
</dbReference>
<keyword evidence="3 9" id="KW-1003">Cell membrane</keyword>
<evidence type="ECO:0000256" key="10">
    <source>
        <dbReference type="SAM" id="Phobius"/>
    </source>
</evidence>
<sequence>MSFYADPSFFVALAAAVAGAAFLGLREKPLKRYGLVVSVVLLVCLFSKDVAGFTIAAGFVLVAVACMRWLSADPKSNARFYAAVAVTLVPLVSAKAGAVLDQNLLGFMGVSYITFKALQVLFEIRDGLIERMSLFDYVYFLLFFPVFTSGPIDRSRRFAQDADAVRTRDEYAGLLARGILLLLVGMAYTFVIAVWLHRLYAPTAWGGGPLLAELGAQVQTAYVYGLYLFFDFAGYSLMAMGASYCFGVRTPRNFRAPFASIDIKDFWNRWNITLSFWLRDFVFMRFSRLALKKRWFESRLTTACWGFVFDMVLMGAWHGLTPNYLLYGLYHGLVMAGTEAFQKKSKFYKQHKKDPWFKALSWFVTLQLVMIGFALFSGQATMLVKGAING</sequence>